<dbReference type="InterPro" id="IPR016152">
    <property type="entry name" value="PTrfase/Anion_transptr"/>
</dbReference>
<comment type="subcellular location">
    <subcellularLocation>
        <location evidence="1">Cell membrane</location>
        <topology evidence="1">Multi-pass membrane protein</topology>
    </subcellularLocation>
</comment>
<evidence type="ECO:0000313" key="8">
    <source>
        <dbReference type="EMBL" id="MDC7225735.1"/>
    </source>
</evidence>
<feature type="transmembrane region" description="Helical" evidence="6">
    <location>
        <begin position="41"/>
        <end position="62"/>
    </location>
</feature>
<proteinExistence type="predicted"/>
<feature type="transmembrane region" description="Helical" evidence="6">
    <location>
        <begin position="222"/>
        <end position="242"/>
    </location>
</feature>
<feature type="transmembrane region" description="Helical" evidence="6">
    <location>
        <begin position="370"/>
        <end position="391"/>
    </location>
</feature>
<evidence type="ECO:0000256" key="2">
    <source>
        <dbReference type="ARBA" id="ARBA00022475"/>
    </source>
</evidence>
<dbReference type="PROSITE" id="PS51094">
    <property type="entry name" value="PTS_EIIA_TYPE_2"/>
    <property type="match status" value="1"/>
</dbReference>
<evidence type="ECO:0000256" key="4">
    <source>
        <dbReference type="ARBA" id="ARBA00022989"/>
    </source>
</evidence>
<feature type="transmembrane region" description="Helical" evidence="6">
    <location>
        <begin position="182"/>
        <end position="201"/>
    </location>
</feature>
<dbReference type="InterPro" id="IPR002293">
    <property type="entry name" value="AA/rel_permease1"/>
</dbReference>
<gene>
    <name evidence="8" type="ORF">PQJ61_03100</name>
</gene>
<evidence type="ECO:0000256" key="6">
    <source>
        <dbReference type="SAM" id="Phobius"/>
    </source>
</evidence>
<dbReference type="GO" id="GO:0005886">
    <property type="term" value="C:plasma membrane"/>
    <property type="evidence" value="ECO:0007669"/>
    <property type="project" value="UniProtKB-SubCell"/>
</dbReference>
<evidence type="ECO:0000256" key="3">
    <source>
        <dbReference type="ARBA" id="ARBA00022692"/>
    </source>
</evidence>
<dbReference type="PANTHER" id="PTHR42770">
    <property type="entry name" value="AMINO ACID TRANSPORTER-RELATED"/>
    <property type="match status" value="1"/>
</dbReference>
<keyword evidence="5 6" id="KW-0472">Membrane</keyword>
<feature type="transmembrane region" description="Helical" evidence="6">
    <location>
        <begin position="142"/>
        <end position="162"/>
    </location>
</feature>
<keyword evidence="2" id="KW-1003">Cell membrane</keyword>
<dbReference type="AlphaFoldDB" id="A0AAJ1IE21"/>
<dbReference type="SUPFAM" id="SSF55804">
    <property type="entry name" value="Phoshotransferase/anion transport protein"/>
    <property type="match status" value="1"/>
</dbReference>
<dbReference type="EMBL" id="JAQQAL010000009">
    <property type="protein sequence ID" value="MDC7225735.1"/>
    <property type="molecule type" value="Genomic_DNA"/>
</dbReference>
<evidence type="ECO:0000313" key="9">
    <source>
        <dbReference type="Proteomes" id="UP001221217"/>
    </source>
</evidence>
<evidence type="ECO:0000259" key="7">
    <source>
        <dbReference type="PROSITE" id="PS51094"/>
    </source>
</evidence>
<feature type="transmembrane region" description="Helical" evidence="6">
    <location>
        <begin position="83"/>
        <end position="105"/>
    </location>
</feature>
<dbReference type="Pfam" id="PF00359">
    <property type="entry name" value="PTS_EIIA_2"/>
    <property type="match status" value="1"/>
</dbReference>
<reference evidence="8 9" key="1">
    <citation type="submission" date="2022-12" db="EMBL/GenBank/DDBJ databases">
        <title>Metagenome assembled genome from gulf of manar.</title>
        <authorList>
            <person name="Kohli P."/>
            <person name="Pk S."/>
            <person name="Venkata Ramana C."/>
            <person name="Sasikala C."/>
        </authorList>
    </citation>
    <scope>NUCLEOTIDE SEQUENCE [LARGE SCALE GENOMIC DNA]</scope>
    <source>
        <strain evidence="8">JB008</strain>
    </source>
</reference>
<dbReference type="Pfam" id="PF13520">
    <property type="entry name" value="AA_permease_2"/>
    <property type="match status" value="1"/>
</dbReference>
<feature type="transmembrane region" description="Helical" evidence="6">
    <location>
        <begin position="313"/>
        <end position="333"/>
    </location>
</feature>
<evidence type="ECO:0000256" key="1">
    <source>
        <dbReference type="ARBA" id="ARBA00004651"/>
    </source>
</evidence>
<dbReference type="Gene3D" id="3.40.930.10">
    <property type="entry name" value="Mannitol-specific EII, Chain A"/>
    <property type="match status" value="1"/>
</dbReference>
<feature type="transmembrane region" description="Helical" evidence="6">
    <location>
        <begin position="397"/>
        <end position="415"/>
    </location>
</feature>
<comment type="caution">
    <text evidence="8">The sequence shown here is derived from an EMBL/GenBank/DDBJ whole genome shotgun (WGS) entry which is preliminary data.</text>
</comment>
<dbReference type="Proteomes" id="UP001221217">
    <property type="component" value="Unassembled WGS sequence"/>
</dbReference>
<name>A0AAJ1IE21_9SPIO</name>
<evidence type="ECO:0000256" key="5">
    <source>
        <dbReference type="ARBA" id="ARBA00023136"/>
    </source>
</evidence>
<feature type="transmembrane region" description="Helical" evidence="6">
    <location>
        <begin position="111"/>
        <end position="135"/>
    </location>
</feature>
<feature type="domain" description="PTS EIIA type-2" evidence="7">
    <location>
        <begin position="463"/>
        <end position="606"/>
    </location>
</feature>
<keyword evidence="4 6" id="KW-1133">Transmembrane helix</keyword>
<dbReference type="InterPro" id="IPR050367">
    <property type="entry name" value="APC_superfamily"/>
</dbReference>
<organism evidence="8 9">
    <name type="scientific">Candidatus Thalassospirochaeta sargassi</name>
    <dbReference type="NCBI Taxonomy" id="3119039"/>
    <lineage>
        <taxon>Bacteria</taxon>
        <taxon>Pseudomonadati</taxon>
        <taxon>Spirochaetota</taxon>
        <taxon>Spirochaetia</taxon>
        <taxon>Spirochaetales</taxon>
        <taxon>Spirochaetaceae</taxon>
        <taxon>Candidatus Thalassospirochaeta</taxon>
    </lineage>
</organism>
<accession>A0AAJ1IE21</accession>
<sequence length="612" mass="66891">MANLKKDVSAFGVFSIATGAMISSGIFILPGLAFAKVGPAVFISYFAAGVLGIIGVFSMIELSTALPKAGGDYYFINKTFGPMIGSISGFLGLFALSLKSAFAIFGISEIIFIYTGINPLLSGSVLCILFVMLNIVGVKEAAVFQTIMVALLLTLMSVYIITGIPQVNSGYFSNFNLSEINNILITSGFIFISFGGLLKVANVSEEVANPKRNLPLGMISSIIVVTVIYTLTTFVLTGTLAPEVFRESLTPVADSAKITLGSIGYIIIIIASTLAFFTTANAGILAASRYPLALSLDHLLPKKIGRINSRTDTPVISIIITGAIVFLSLLLPLETLVKAASTVILTSYVLTNLSVIIFRESRITNYRPSFKAPLYPWLQIFSILLFAFFIVDLGLSAIEISITLILIGLIIYLVYGRRKAKRESALLHLMKRIVDKHLQSDSIEDEFRDIIINRDNIEQDNFDILIKNADIIDIQGHISFESLLKITSKDIAEKTGTPADEVIKLYLARQSESNTAISDFLAIPHILIGGTDKMFMYVVRAKDGIIFTDTEDSIKAVFLLGGTKDRRVLHLRTIAAIASLVSEPDFYRKWEEAGNPVDLKNLLILNTRQRYN</sequence>
<keyword evidence="3 6" id="KW-0812">Transmembrane</keyword>
<dbReference type="GO" id="GO:0022857">
    <property type="term" value="F:transmembrane transporter activity"/>
    <property type="evidence" value="ECO:0007669"/>
    <property type="project" value="InterPro"/>
</dbReference>
<dbReference type="PANTHER" id="PTHR42770:SF7">
    <property type="entry name" value="MEMBRANE PROTEIN"/>
    <property type="match status" value="1"/>
</dbReference>
<protein>
    <submittedName>
        <fullName evidence="8">Amino acid permease</fullName>
    </submittedName>
</protein>
<dbReference type="Gene3D" id="1.20.1740.10">
    <property type="entry name" value="Amino acid/polyamine transporter I"/>
    <property type="match status" value="1"/>
</dbReference>
<feature type="transmembrane region" description="Helical" evidence="6">
    <location>
        <begin position="12"/>
        <end position="35"/>
    </location>
</feature>
<feature type="transmembrane region" description="Helical" evidence="6">
    <location>
        <begin position="339"/>
        <end position="358"/>
    </location>
</feature>
<dbReference type="InterPro" id="IPR002178">
    <property type="entry name" value="PTS_EIIA_type-2_dom"/>
</dbReference>
<feature type="transmembrane region" description="Helical" evidence="6">
    <location>
        <begin position="262"/>
        <end position="292"/>
    </location>
</feature>